<dbReference type="EMBL" id="JAFBCV010000021">
    <property type="protein sequence ID" value="MBM7841073.1"/>
    <property type="molecule type" value="Genomic_DNA"/>
</dbReference>
<comment type="caution">
    <text evidence="2">The sequence shown here is derived from an EMBL/GenBank/DDBJ whole genome shotgun (WGS) entry which is preliminary data.</text>
</comment>
<feature type="transmembrane region" description="Helical" evidence="1">
    <location>
        <begin position="12"/>
        <end position="31"/>
    </location>
</feature>
<evidence type="ECO:0000313" key="3">
    <source>
        <dbReference type="Proteomes" id="UP001179280"/>
    </source>
</evidence>
<name>A0ABS2SZY0_9BACI</name>
<organism evidence="2 3">
    <name type="scientific">Shouchella xiaoxiensis</name>
    <dbReference type="NCBI Taxonomy" id="766895"/>
    <lineage>
        <taxon>Bacteria</taxon>
        <taxon>Bacillati</taxon>
        <taxon>Bacillota</taxon>
        <taxon>Bacilli</taxon>
        <taxon>Bacillales</taxon>
        <taxon>Bacillaceae</taxon>
        <taxon>Shouchella</taxon>
    </lineage>
</organism>
<feature type="transmembrane region" description="Helical" evidence="1">
    <location>
        <begin position="90"/>
        <end position="109"/>
    </location>
</feature>
<accession>A0ABS2SZY0</accession>
<keyword evidence="3" id="KW-1185">Reference proteome</keyword>
<sequence>MNDHNWQRRFVASLLEFAMLFPILLYLVVLTLPSPLILSWFIVLYLTYTACMLAGTLSFFRMNWVLLSTASVLSISITFIYSLFTSLPSSLLMGFSILFILLRGFKYGIEYAEDLLPYKKLWKGLSIYLFFTILFNLTDRTAEFSPIITIAACIYIILIIFYSNSETLRENYTFYSTQTKVPRKTLLKNRVFLLLFSSVLFLIVFSQYLNQLFYFIRQSAGIILTWISNLMQYDNPIQYGEREAEREEVVFEGSSEQVEPSFSWVDLLFYLFLAVFLTIVLILLLKYMKKLKKWLSEFVNRLSNRADKQAETYFEEKESVFKFRKWRKKIRSQSLQWLKKTFTRRKTIDDFKTNKEKIRFLFKEFIRVEQKKGLSIKKDSTASELITRVQLNENSMDKEIVRLDQKYNVVRYTDDDASNEDVEALNNWLKKRKNNL</sequence>
<evidence type="ECO:0008006" key="4">
    <source>
        <dbReference type="Google" id="ProtNLM"/>
    </source>
</evidence>
<dbReference type="Proteomes" id="UP001179280">
    <property type="component" value="Unassembled WGS sequence"/>
</dbReference>
<dbReference type="RefSeq" id="WP_204469009.1">
    <property type="nucleotide sequence ID" value="NZ_JAFBCV010000021.1"/>
</dbReference>
<feature type="transmembrane region" description="Helical" evidence="1">
    <location>
        <begin position="191"/>
        <end position="209"/>
    </location>
</feature>
<feature type="transmembrane region" description="Helical" evidence="1">
    <location>
        <begin position="267"/>
        <end position="285"/>
    </location>
</feature>
<evidence type="ECO:0000313" key="2">
    <source>
        <dbReference type="EMBL" id="MBM7841073.1"/>
    </source>
</evidence>
<gene>
    <name evidence="2" type="ORF">JOC54_004372</name>
</gene>
<protein>
    <recommendedName>
        <fullName evidence="4">DUF4129 domain-containing protein</fullName>
    </recommendedName>
</protein>
<feature type="transmembrane region" description="Helical" evidence="1">
    <location>
        <begin position="121"/>
        <end position="138"/>
    </location>
</feature>
<keyword evidence="1" id="KW-0472">Membrane</keyword>
<evidence type="ECO:0000256" key="1">
    <source>
        <dbReference type="SAM" id="Phobius"/>
    </source>
</evidence>
<proteinExistence type="predicted"/>
<keyword evidence="1" id="KW-0812">Transmembrane</keyword>
<keyword evidence="1" id="KW-1133">Transmembrane helix</keyword>
<reference evidence="2" key="1">
    <citation type="submission" date="2021-01" db="EMBL/GenBank/DDBJ databases">
        <title>Genomic Encyclopedia of Type Strains, Phase IV (KMG-IV): sequencing the most valuable type-strain genomes for metagenomic binning, comparative biology and taxonomic classification.</title>
        <authorList>
            <person name="Goeker M."/>
        </authorList>
    </citation>
    <scope>NUCLEOTIDE SEQUENCE</scope>
    <source>
        <strain evidence="2">DSM 21943</strain>
    </source>
</reference>
<feature type="transmembrane region" description="Helical" evidence="1">
    <location>
        <begin position="37"/>
        <end position="57"/>
    </location>
</feature>
<feature type="transmembrane region" description="Helical" evidence="1">
    <location>
        <begin position="144"/>
        <end position="162"/>
    </location>
</feature>